<evidence type="ECO:0000256" key="2">
    <source>
        <dbReference type="ARBA" id="ARBA00009347"/>
    </source>
</evidence>
<dbReference type="EMBL" id="BSUL01000001">
    <property type="protein sequence ID" value="GMA28417.1"/>
    <property type="molecule type" value="Genomic_DNA"/>
</dbReference>
<dbReference type="InterPro" id="IPR013786">
    <property type="entry name" value="AcylCoA_DH/ox_N"/>
</dbReference>
<sequence length="388" mass="41173">MGDAARFRLEDDLLERIRSRAAGYDAANAFPHEDLAELREAGYLEAGVPVELGGHGLGLRELAAEQRRLAAAAPATALAINMHLVWTSVAVVLRERGDASLEFLLREAAAGELFAFGISEAGNDLVLFDSGTVAEPQPDGGYRFTGRKVFTSLAPAWTRLGVFGRDDVSADAPKLVYAFLERGDAIVAEDDWDMLGMRATRSNTTSLHGAPAASDRVIRRLDPGPNPDPLVFAIFASFEVLIANVYAGLATRALELAAASASARTSRSTGLRAADDPVTRWRVAEAAIELDGLLIEADALARDVDEQAGHGSLWFAKLVGLKTRAARVSGEVVREAAAIAGAAGYRADAELARLQRDVLAAGFHPSNEDSAHRTVADAWLGPITPPSA</sequence>
<proteinExistence type="inferred from homology"/>
<feature type="domain" description="Acyl-CoA dehydrogenase/oxidase C-terminal" evidence="5">
    <location>
        <begin position="241"/>
        <end position="361"/>
    </location>
</feature>
<dbReference type="InterPro" id="IPR046373">
    <property type="entry name" value="Acyl-CoA_Oxase/DH_mid-dom_sf"/>
</dbReference>
<evidence type="ECO:0000256" key="1">
    <source>
        <dbReference type="ARBA" id="ARBA00001974"/>
    </source>
</evidence>
<dbReference type="InterPro" id="IPR009075">
    <property type="entry name" value="AcylCo_DH/oxidase_C"/>
</dbReference>
<evidence type="ECO:0000256" key="4">
    <source>
        <dbReference type="ARBA" id="ARBA00022827"/>
    </source>
</evidence>
<dbReference type="AlphaFoldDB" id="A0AA37UU12"/>
<accession>A0AA37UU12</accession>
<dbReference type="RefSeq" id="WP_284231759.1">
    <property type="nucleotide sequence ID" value="NZ_BSUL01000001.1"/>
</dbReference>
<dbReference type="SUPFAM" id="SSF56645">
    <property type="entry name" value="Acyl-CoA dehydrogenase NM domain-like"/>
    <property type="match status" value="1"/>
</dbReference>
<dbReference type="InterPro" id="IPR036250">
    <property type="entry name" value="AcylCo_DH-like_C"/>
</dbReference>
<dbReference type="GO" id="GO:0050660">
    <property type="term" value="F:flavin adenine dinucleotide binding"/>
    <property type="evidence" value="ECO:0007669"/>
    <property type="project" value="InterPro"/>
</dbReference>
<evidence type="ECO:0000313" key="7">
    <source>
        <dbReference type="EMBL" id="GMA28417.1"/>
    </source>
</evidence>
<evidence type="ECO:0000256" key="3">
    <source>
        <dbReference type="ARBA" id="ARBA00022630"/>
    </source>
</evidence>
<dbReference type="Gene3D" id="2.40.110.10">
    <property type="entry name" value="Butyryl-CoA Dehydrogenase, subunit A, domain 2"/>
    <property type="match status" value="1"/>
</dbReference>
<dbReference type="PIRSF" id="PIRSF016578">
    <property type="entry name" value="HsaA"/>
    <property type="match status" value="1"/>
</dbReference>
<dbReference type="SUPFAM" id="SSF47203">
    <property type="entry name" value="Acyl-CoA dehydrogenase C-terminal domain-like"/>
    <property type="match status" value="1"/>
</dbReference>
<dbReference type="InterPro" id="IPR009100">
    <property type="entry name" value="AcylCoA_DH/oxidase_NM_dom_sf"/>
</dbReference>
<feature type="domain" description="Acyl-CoA dehydrogenase/oxidase N-terminal" evidence="6">
    <location>
        <begin position="15"/>
        <end position="85"/>
    </location>
</feature>
<evidence type="ECO:0000259" key="6">
    <source>
        <dbReference type="Pfam" id="PF02771"/>
    </source>
</evidence>
<keyword evidence="4" id="KW-0274">FAD</keyword>
<dbReference type="Gene3D" id="1.20.140.10">
    <property type="entry name" value="Butyryl-CoA Dehydrogenase, subunit A, domain 3"/>
    <property type="match status" value="1"/>
</dbReference>
<dbReference type="Proteomes" id="UP001157160">
    <property type="component" value="Unassembled WGS sequence"/>
</dbReference>
<gene>
    <name evidence="7" type="ORF">GCM10025874_16700</name>
</gene>
<dbReference type="PANTHER" id="PTHR43884:SF12">
    <property type="entry name" value="ISOVALERYL-COA DEHYDROGENASE, MITOCHONDRIAL-RELATED"/>
    <property type="match status" value="1"/>
</dbReference>
<dbReference type="Pfam" id="PF00441">
    <property type="entry name" value="Acyl-CoA_dh_1"/>
    <property type="match status" value="1"/>
</dbReference>
<organism evidence="7 8">
    <name type="scientific">Arenivirga flava</name>
    <dbReference type="NCBI Taxonomy" id="1930060"/>
    <lineage>
        <taxon>Bacteria</taxon>
        <taxon>Bacillati</taxon>
        <taxon>Actinomycetota</taxon>
        <taxon>Actinomycetes</taxon>
        <taxon>Micrococcales</taxon>
        <taxon>Microbacteriaceae</taxon>
        <taxon>Arenivirga</taxon>
    </lineage>
</organism>
<keyword evidence="8" id="KW-1185">Reference proteome</keyword>
<evidence type="ECO:0000313" key="8">
    <source>
        <dbReference type="Proteomes" id="UP001157160"/>
    </source>
</evidence>
<dbReference type="GO" id="GO:0003995">
    <property type="term" value="F:acyl-CoA dehydrogenase activity"/>
    <property type="evidence" value="ECO:0007669"/>
    <property type="project" value="TreeGrafter"/>
</dbReference>
<dbReference type="PANTHER" id="PTHR43884">
    <property type="entry name" value="ACYL-COA DEHYDROGENASE"/>
    <property type="match status" value="1"/>
</dbReference>
<protein>
    <submittedName>
        <fullName evidence="7">Acyl-CoA dehydrogenase</fullName>
    </submittedName>
</protein>
<dbReference type="Pfam" id="PF02771">
    <property type="entry name" value="Acyl-CoA_dh_N"/>
    <property type="match status" value="1"/>
</dbReference>
<reference evidence="7 8" key="1">
    <citation type="journal article" date="2014" name="Int. J. Syst. Evol. Microbiol.">
        <title>Complete genome sequence of Corynebacterium casei LMG S-19264T (=DSM 44701T), isolated from a smear-ripened cheese.</title>
        <authorList>
            <consortium name="US DOE Joint Genome Institute (JGI-PGF)"/>
            <person name="Walter F."/>
            <person name="Albersmeier A."/>
            <person name="Kalinowski J."/>
            <person name="Ruckert C."/>
        </authorList>
    </citation>
    <scope>NUCLEOTIDE SEQUENCE [LARGE SCALE GENOMIC DNA]</scope>
    <source>
        <strain evidence="7 8">NBRC 112289</strain>
    </source>
</reference>
<evidence type="ECO:0000259" key="5">
    <source>
        <dbReference type="Pfam" id="PF00441"/>
    </source>
</evidence>
<comment type="similarity">
    <text evidence="2">Belongs to the acyl-CoA dehydrogenase family.</text>
</comment>
<dbReference type="Gene3D" id="1.10.540.10">
    <property type="entry name" value="Acyl-CoA dehydrogenase/oxidase, N-terminal domain"/>
    <property type="match status" value="1"/>
</dbReference>
<dbReference type="InterPro" id="IPR037069">
    <property type="entry name" value="AcylCoA_DH/ox_N_sf"/>
</dbReference>
<keyword evidence="3" id="KW-0285">Flavoprotein</keyword>
<comment type="caution">
    <text evidence="7">The sequence shown here is derived from an EMBL/GenBank/DDBJ whole genome shotgun (WGS) entry which is preliminary data.</text>
</comment>
<name>A0AA37UU12_9MICO</name>
<comment type="cofactor">
    <cofactor evidence="1">
        <name>FAD</name>
        <dbReference type="ChEBI" id="CHEBI:57692"/>
    </cofactor>
</comment>